<feature type="transmembrane region" description="Helical" evidence="11">
    <location>
        <begin position="83"/>
        <end position="103"/>
    </location>
</feature>
<dbReference type="InterPro" id="IPR032816">
    <property type="entry name" value="VTT_dom"/>
</dbReference>
<name>M2R599_CERS8</name>
<evidence type="ECO:0000256" key="9">
    <source>
        <dbReference type="ARBA" id="ARBA00023136"/>
    </source>
</evidence>
<protein>
    <recommendedName>
        <fullName evidence="4">Golgi apparatus membrane protein TVP38</fullName>
    </recommendedName>
    <alternativeName>
        <fullName evidence="5">Golgi apparatus membrane protein tvp38</fullName>
    </alternativeName>
</protein>
<dbReference type="PANTHER" id="PTHR47549">
    <property type="entry name" value="GOLGI APPARATUS MEMBRANE PROTEIN TVP38-RELATED"/>
    <property type="match status" value="1"/>
</dbReference>
<organism evidence="13 14">
    <name type="scientific">Ceriporiopsis subvermispora (strain B)</name>
    <name type="common">White-rot fungus</name>
    <name type="synonym">Gelatoporia subvermispora</name>
    <dbReference type="NCBI Taxonomy" id="914234"/>
    <lineage>
        <taxon>Eukaryota</taxon>
        <taxon>Fungi</taxon>
        <taxon>Dikarya</taxon>
        <taxon>Basidiomycota</taxon>
        <taxon>Agaricomycotina</taxon>
        <taxon>Agaricomycetes</taxon>
        <taxon>Polyporales</taxon>
        <taxon>Gelatoporiaceae</taxon>
        <taxon>Gelatoporia</taxon>
    </lineage>
</organism>
<feature type="transmembrane region" description="Helical" evidence="11">
    <location>
        <begin position="154"/>
        <end position="181"/>
    </location>
</feature>
<evidence type="ECO:0000256" key="2">
    <source>
        <dbReference type="ARBA" id="ARBA00004653"/>
    </source>
</evidence>
<keyword evidence="6 11" id="KW-0812">Transmembrane</keyword>
<evidence type="ECO:0000259" key="12">
    <source>
        <dbReference type="Pfam" id="PF09335"/>
    </source>
</evidence>
<dbReference type="GO" id="GO:0000139">
    <property type="term" value="C:Golgi membrane"/>
    <property type="evidence" value="ECO:0007669"/>
    <property type="project" value="UniProtKB-SubCell"/>
</dbReference>
<dbReference type="HOGENOM" id="CLU_021545_1_0_1"/>
<dbReference type="Proteomes" id="UP000016930">
    <property type="component" value="Unassembled WGS sequence"/>
</dbReference>
<feature type="transmembrane region" description="Helical" evidence="11">
    <location>
        <begin position="226"/>
        <end position="246"/>
    </location>
</feature>
<dbReference type="PANTHER" id="PTHR47549:SF2">
    <property type="entry name" value="GOLGI APPARATUS MEMBRANE PROTEIN TVP38"/>
    <property type="match status" value="1"/>
</dbReference>
<keyword evidence="14" id="KW-1185">Reference proteome</keyword>
<evidence type="ECO:0000256" key="6">
    <source>
        <dbReference type="ARBA" id="ARBA00022692"/>
    </source>
</evidence>
<proteinExistence type="inferred from homology"/>
<evidence type="ECO:0000256" key="3">
    <source>
        <dbReference type="ARBA" id="ARBA00008640"/>
    </source>
</evidence>
<dbReference type="EMBL" id="KB445806">
    <property type="protein sequence ID" value="EMD33347.1"/>
    <property type="molecule type" value="Genomic_DNA"/>
</dbReference>
<evidence type="ECO:0000256" key="7">
    <source>
        <dbReference type="ARBA" id="ARBA00022989"/>
    </source>
</evidence>
<dbReference type="OrthoDB" id="166803at2759"/>
<dbReference type="Pfam" id="PF09335">
    <property type="entry name" value="VTT_dom"/>
    <property type="match status" value="1"/>
</dbReference>
<dbReference type="STRING" id="914234.M2R599"/>
<dbReference type="InterPro" id="IPR051076">
    <property type="entry name" value="Golgi_membrane_TVP38/TMEM64"/>
</dbReference>
<feature type="transmembrane region" description="Helical" evidence="11">
    <location>
        <begin position="123"/>
        <end position="142"/>
    </location>
</feature>
<feature type="region of interest" description="Disordered" evidence="10">
    <location>
        <begin position="28"/>
        <end position="60"/>
    </location>
</feature>
<evidence type="ECO:0000313" key="13">
    <source>
        <dbReference type="EMBL" id="EMD33347.1"/>
    </source>
</evidence>
<evidence type="ECO:0000256" key="8">
    <source>
        <dbReference type="ARBA" id="ARBA00023034"/>
    </source>
</evidence>
<evidence type="ECO:0000256" key="10">
    <source>
        <dbReference type="SAM" id="MobiDB-lite"/>
    </source>
</evidence>
<reference evidence="13 14" key="1">
    <citation type="journal article" date="2012" name="Proc. Natl. Acad. Sci. U.S.A.">
        <title>Comparative genomics of Ceriporiopsis subvermispora and Phanerochaete chrysosporium provide insight into selective ligninolysis.</title>
        <authorList>
            <person name="Fernandez-Fueyo E."/>
            <person name="Ruiz-Duenas F.J."/>
            <person name="Ferreira P."/>
            <person name="Floudas D."/>
            <person name="Hibbett D.S."/>
            <person name="Canessa P."/>
            <person name="Larrondo L.F."/>
            <person name="James T.Y."/>
            <person name="Seelenfreund D."/>
            <person name="Lobos S."/>
            <person name="Polanco R."/>
            <person name="Tello M."/>
            <person name="Honda Y."/>
            <person name="Watanabe T."/>
            <person name="Watanabe T."/>
            <person name="Ryu J.S."/>
            <person name="Kubicek C.P."/>
            <person name="Schmoll M."/>
            <person name="Gaskell J."/>
            <person name="Hammel K.E."/>
            <person name="St John F.J."/>
            <person name="Vanden Wymelenberg A."/>
            <person name="Sabat G."/>
            <person name="Splinter BonDurant S."/>
            <person name="Syed K."/>
            <person name="Yadav J.S."/>
            <person name="Doddapaneni H."/>
            <person name="Subramanian V."/>
            <person name="Lavin J.L."/>
            <person name="Oguiza J.A."/>
            <person name="Perez G."/>
            <person name="Pisabarro A.G."/>
            <person name="Ramirez L."/>
            <person name="Santoyo F."/>
            <person name="Master E."/>
            <person name="Coutinho P.M."/>
            <person name="Henrissat B."/>
            <person name="Lombard V."/>
            <person name="Magnuson J.K."/>
            <person name="Kuees U."/>
            <person name="Hori C."/>
            <person name="Igarashi K."/>
            <person name="Samejima M."/>
            <person name="Held B.W."/>
            <person name="Barry K.W."/>
            <person name="LaButti K.M."/>
            <person name="Lapidus A."/>
            <person name="Lindquist E.A."/>
            <person name="Lucas S.M."/>
            <person name="Riley R."/>
            <person name="Salamov A.A."/>
            <person name="Hoffmeister D."/>
            <person name="Schwenk D."/>
            <person name="Hadar Y."/>
            <person name="Yarden O."/>
            <person name="de Vries R.P."/>
            <person name="Wiebenga A."/>
            <person name="Stenlid J."/>
            <person name="Eastwood D."/>
            <person name="Grigoriev I.V."/>
            <person name="Berka R.M."/>
            <person name="Blanchette R.A."/>
            <person name="Kersten P."/>
            <person name="Martinez A.T."/>
            <person name="Vicuna R."/>
            <person name="Cullen D."/>
        </authorList>
    </citation>
    <scope>NUCLEOTIDE SEQUENCE [LARGE SCALE GENOMIC DNA]</scope>
    <source>
        <strain evidence="13 14">B</strain>
    </source>
</reference>
<gene>
    <name evidence="13" type="ORF">CERSUDRAFT_117966</name>
</gene>
<evidence type="ECO:0000256" key="4">
    <source>
        <dbReference type="ARBA" id="ARBA00013533"/>
    </source>
</evidence>
<comment type="similarity">
    <text evidence="3">Belongs to the TVP38/TMEM64 family.</text>
</comment>
<feature type="transmembrane region" description="Helical" evidence="11">
    <location>
        <begin position="276"/>
        <end position="292"/>
    </location>
</feature>
<keyword evidence="9 11" id="KW-0472">Membrane</keyword>
<feature type="domain" description="VTT" evidence="12">
    <location>
        <begin position="143"/>
        <end position="256"/>
    </location>
</feature>
<comment type="subcellular location">
    <subcellularLocation>
        <location evidence="2">Golgi apparatus membrane</location>
        <topology evidence="2">Multi-pass membrane protein</topology>
    </subcellularLocation>
</comment>
<accession>M2R599</accession>
<evidence type="ECO:0000256" key="5">
    <source>
        <dbReference type="ARBA" id="ARBA00020673"/>
    </source>
</evidence>
<keyword evidence="8" id="KW-0333">Golgi apparatus</keyword>
<evidence type="ECO:0000256" key="1">
    <source>
        <dbReference type="ARBA" id="ARBA00002978"/>
    </source>
</evidence>
<dbReference type="AlphaFoldDB" id="M2R599"/>
<comment type="function">
    <text evidence="1">Golgi membrane protein involved in vesicular trafficking and spindle migration.</text>
</comment>
<keyword evidence="7 11" id="KW-1133">Transmembrane helix</keyword>
<sequence length="331" mass="36773">MPHSYKALKDDGQTMPMLSTKVVYTDPHVQPLPSRTPSPDPSMSFRELARTPSPTPSELEALHPVPFDPRSILTKEFWFSKEMIIRSIIIIVSVGFALMFTVFRTQIANWLQPAANSIHKLPAGWLIPIAIMIILSFPPLFGQEIIAIMCGLVWGLWVGFAIIAAGTLLGELISFLVFRYACATRGPKYEQKNIQYACLARVVRKGGFLIVLVMRYSAIPSHFTTAVFSACGIPLWSFCVAAVLSLPKQFVTVYLGFTLNKSSNDASNAEKVVDKVVLALTIIATVLGMMYIKKRVRDVMPEVIHARRKARQVKLADEYTPEDSLYGHGGV</sequence>
<evidence type="ECO:0000256" key="11">
    <source>
        <dbReference type="SAM" id="Phobius"/>
    </source>
</evidence>
<evidence type="ECO:0000313" key="14">
    <source>
        <dbReference type="Proteomes" id="UP000016930"/>
    </source>
</evidence>